<dbReference type="OrthoDB" id="7059070at2"/>
<feature type="transmembrane region" description="Helical" evidence="1">
    <location>
        <begin position="34"/>
        <end position="52"/>
    </location>
</feature>
<feature type="transmembrane region" description="Helical" evidence="1">
    <location>
        <begin position="101"/>
        <end position="123"/>
    </location>
</feature>
<feature type="transmembrane region" description="Helical" evidence="1">
    <location>
        <begin position="64"/>
        <end position="81"/>
    </location>
</feature>
<evidence type="ECO:0000313" key="3">
    <source>
        <dbReference type="Proteomes" id="UP000068447"/>
    </source>
</evidence>
<keyword evidence="1" id="KW-0472">Membrane</keyword>
<name>A0A0U3B9L2_9ALTE</name>
<reference evidence="2 3" key="1">
    <citation type="submission" date="2015-12" db="EMBL/GenBank/DDBJ databases">
        <title>Complete genome of Lacimicrobium alkaliphilum KCTC 32984.</title>
        <authorList>
            <person name="Kim S.-G."/>
            <person name="Lee Y.-J."/>
        </authorList>
    </citation>
    <scope>NUCLEOTIDE SEQUENCE [LARGE SCALE GENOMIC DNA]</scope>
    <source>
        <strain evidence="2 3">YelD216</strain>
    </source>
</reference>
<dbReference type="AlphaFoldDB" id="A0A0U3B9L2"/>
<evidence type="ECO:0000256" key="1">
    <source>
        <dbReference type="SAM" id="Phobius"/>
    </source>
</evidence>
<proteinExistence type="predicted"/>
<organism evidence="2 3">
    <name type="scientific">Lacimicrobium alkaliphilum</name>
    <dbReference type="NCBI Taxonomy" id="1526571"/>
    <lineage>
        <taxon>Bacteria</taxon>
        <taxon>Pseudomonadati</taxon>
        <taxon>Pseudomonadota</taxon>
        <taxon>Gammaproteobacteria</taxon>
        <taxon>Alteromonadales</taxon>
        <taxon>Alteromonadaceae</taxon>
        <taxon>Lacimicrobium</taxon>
    </lineage>
</organism>
<gene>
    <name evidence="2" type="ORF">AT746_00470</name>
</gene>
<keyword evidence="1" id="KW-0812">Transmembrane</keyword>
<keyword evidence="1" id="KW-1133">Transmembrane helix</keyword>
<sequence>MALDWQELGSRNASNRFYELRDEYLSNKYKFQDYGFTLLIFGCATLILFGNGLSVNAPTSNVKVALVGFGAALLTVSGYVGDLFLEFFRGSYPWWADSMGIPLMGVPVFAFIFIGWAALNLLAMNGKFKAGAPISIRQIKGSNYFYVFLFVVTALIVALCAAEAYFWMVLPGLVWLYFYASLWAGRYAANKSMQPTANASAD</sequence>
<dbReference type="KEGG" id="lal:AT746_00470"/>
<protein>
    <submittedName>
        <fullName evidence="2">Uncharacterized protein</fullName>
    </submittedName>
</protein>
<feature type="transmembrane region" description="Helical" evidence="1">
    <location>
        <begin position="144"/>
        <end position="166"/>
    </location>
</feature>
<evidence type="ECO:0000313" key="2">
    <source>
        <dbReference type="EMBL" id="ALT00250.1"/>
    </source>
</evidence>
<dbReference type="EMBL" id="CP013650">
    <property type="protein sequence ID" value="ALT00250.1"/>
    <property type="molecule type" value="Genomic_DNA"/>
</dbReference>
<dbReference type="STRING" id="1526571.AT746_00470"/>
<dbReference type="Proteomes" id="UP000068447">
    <property type="component" value="Chromosome"/>
</dbReference>
<keyword evidence="3" id="KW-1185">Reference proteome</keyword>
<accession>A0A0U3B9L2</accession>
<feature type="transmembrane region" description="Helical" evidence="1">
    <location>
        <begin position="172"/>
        <end position="189"/>
    </location>
</feature>